<feature type="transmembrane region" description="Helical" evidence="1">
    <location>
        <begin position="117"/>
        <end position="138"/>
    </location>
</feature>
<dbReference type="Proteomes" id="UP000603234">
    <property type="component" value="Unassembled WGS sequence"/>
</dbReference>
<keyword evidence="4" id="KW-1185">Reference proteome</keyword>
<organism evidence="3 4">
    <name type="scientific">Acetobacterium fimetarium</name>
    <dbReference type="NCBI Taxonomy" id="52691"/>
    <lineage>
        <taxon>Bacteria</taxon>
        <taxon>Bacillati</taxon>
        <taxon>Bacillota</taxon>
        <taxon>Clostridia</taxon>
        <taxon>Eubacteriales</taxon>
        <taxon>Eubacteriaceae</taxon>
        <taxon>Acetobacterium</taxon>
    </lineage>
</organism>
<evidence type="ECO:0000259" key="2">
    <source>
        <dbReference type="Pfam" id="PF04892"/>
    </source>
</evidence>
<evidence type="ECO:0000313" key="3">
    <source>
        <dbReference type="EMBL" id="MBC3805062.1"/>
    </source>
</evidence>
<dbReference type="EMBL" id="WJBC01000018">
    <property type="protein sequence ID" value="MBC3805062.1"/>
    <property type="molecule type" value="Genomic_DNA"/>
</dbReference>
<dbReference type="InterPro" id="IPR016747">
    <property type="entry name" value="Phosphotransbutyrylase"/>
</dbReference>
<protein>
    <submittedName>
        <fullName evidence="3">VanZ family protein</fullName>
    </submittedName>
</protein>
<comment type="caution">
    <text evidence="3">The sequence shown here is derived from an EMBL/GenBank/DDBJ whole genome shotgun (WGS) entry which is preliminary data.</text>
</comment>
<sequence length="165" mass="18501">MKCLIAWMLVVFWMAVIFYFSSQPAVQSAKLSTHVTQLTISFFGVNMGIDALEHYIRKSAHFLIFLMLGGLTLHALKWSRVSRATVVAFVICVFYAISDELHQLFALGRSAQVRDVLIDSVGAAMGIILCVLLIKLVVKINYLYLARKQAALEDKPARPQPSRID</sequence>
<reference evidence="3 4" key="1">
    <citation type="journal article" date="2020" name="mSystems">
        <title>Defining Genomic and Predicted Metabolic Features of the Acetobacterium Genus.</title>
        <authorList>
            <person name="Ross D.E."/>
            <person name="Marshall C.W."/>
            <person name="Gulliver D."/>
            <person name="May H.D."/>
            <person name="Norman R.S."/>
        </authorList>
    </citation>
    <scope>NUCLEOTIDE SEQUENCE [LARGE SCALE GENOMIC DNA]</scope>
    <source>
        <strain evidence="3 4">DSM 8238</strain>
    </source>
</reference>
<feature type="transmembrane region" description="Helical" evidence="1">
    <location>
        <begin position="55"/>
        <end position="74"/>
    </location>
</feature>
<dbReference type="InterPro" id="IPR006976">
    <property type="entry name" value="VanZ-like"/>
</dbReference>
<keyword evidence="1" id="KW-0472">Membrane</keyword>
<name>A0ABR6WWU9_9FIRM</name>
<dbReference type="PIRSF" id="PIRSF019083">
    <property type="entry name" value="UCP019083_VanZ"/>
    <property type="match status" value="1"/>
</dbReference>
<keyword evidence="1" id="KW-1133">Transmembrane helix</keyword>
<evidence type="ECO:0000256" key="1">
    <source>
        <dbReference type="SAM" id="Phobius"/>
    </source>
</evidence>
<keyword evidence="1" id="KW-0812">Transmembrane</keyword>
<feature type="domain" description="VanZ-like" evidence="2">
    <location>
        <begin position="7"/>
        <end position="133"/>
    </location>
</feature>
<dbReference type="Pfam" id="PF04892">
    <property type="entry name" value="VanZ"/>
    <property type="match status" value="1"/>
</dbReference>
<gene>
    <name evidence="3" type="ORF">GH808_11535</name>
</gene>
<accession>A0ABR6WWU9</accession>
<feature type="transmembrane region" description="Helical" evidence="1">
    <location>
        <begin position="81"/>
        <end position="97"/>
    </location>
</feature>
<proteinExistence type="predicted"/>
<dbReference type="NCBIfam" id="NF037970">
    <property type="entry name" value="vanZ_1"/>
    <property type="match status" value="1"/>
</dbReference>
<evidence type="ECO:0000313" key="4">
    <source>
        <dbReference type="Proteomes" id="UP000603234"/>
    </source>
</evidence>